<comment type="subcellular location">
    <subcellularLocation>
        <location evidence="1">Secreted</location>
    </subcellularLocation>
</comment>
<evidence type="ECO:0000313" key="8">
    <source>
        <dbReference type="Proteomes" id="UP001652628"/>
    </source>
</evidence>
<evidence type="ECO:0000313" key="9">
    <source>
        <dbReference type="RefSeq" id="XP_016933490.3"/>
    </source>
</evidence>
<organism evidence="8 9">
    <name type="scientific">Drosophila suzukii</name>
    <name type="common">Spotted-wing drosophila fruit fly</name>
    <dbReference type="NCBI Taxonomy" id="28584"/>
    <lineage>
        <taxon>Eukaryota</taxon>
        <taxon>Metazoa</taxon>
        <taxon>Ecdysozoa</taxon>
        <taxon>Arthropoda</taxon>
        <taxon>Hexapoda</taxon>
        <taxon>Insecta</taxon>
        <taxon>Pterygota</taxon>
        <taxon>Neoptera</taxon>
        <taxon>Endopterygota</taxon>
        <taxon>Diptera</taxon>
        <taxon>Brachycera</taxon>
        <taxon>Muscomorpha</taxon>
        <taxon>Ephydroidea</taxon>
        <taxon>Drosophilidae</taxon>
        <taxon>Drosophila</taxon>
        <taxon>Sophophora</taxon>
    </lineage>
</organism>
<dbReference type="Proteomes" id="UP001652628">
    <property type="component" value="Chromosome 2L"/>
</dbReference>
<reference evidence="9" key="2">
    <citation type="submission" date="2025-08" db="UniProtKB">
        <authorList>
            <consortium name="RefSeq"/>
        </authorList>
    </citation>
    <scope>IDENTIFICATION</scope>
</reference>
<keyword evidence="3 6" id="KW-0732">Signal</keyword>
<dbReference type="PANTHER" id="PTHR22799:SF1">
    <property type="entry name" value="C-TYPE LECTIN DOMAIN FAMILY 11 MEMBER A"/>
    <property type="match status" value="1"/>
</dbReference>
<sequence length="261" mass="29598">MLKLAIVLICGVIALNCHGVFAETKSDCILKDPPNQCGGLCLGVLTPVLNHLTIPQDHRNPSDPKKSNEVLVRQYTMESQLTALQEKQSTFENSLDNQHKTMDINQQNATDRLDELESQLSVLQETLLTVETKLKYLGFEQIGSKYFYIEKLTEKNWSSASKSCRNMGGQLADIKDQEELSALQGSLKKDTHYWLGINDLGHKDEFLSVATGKPAPFLKWATIRPTRLDTSDCVFLYNGEMYDYPCNYSFRFICQSEEENK</sequence>
<evidence type="ECO:0000256" key="2">
    <source>
        <dbReference type="ARBA" id="ARBA00022525"/>
    </source>
</evidence>
<dbReference type="InterPro" id="IPR016187">
    <property type="entry name" value="CTDL_fold"/>
</dbReference>
<dbReference type="SMART" id="SM00034">
    <property type="entry name" value="CLECT"/>
    <property type="match status" value="1"/>
</dbReference>
<dbReference type="SUPFAM" id="SSF56436">
    <property type="entry name" value="C-type lectin-like"/>
    <property type="match status" value="1"/>
</dbReference>
<dbReference type="InterPro" id="IPR001304">
    <property type="entry name" value="C-type_lectin-like"/>
</dbReference>
<dbReference type="CDD" id="cd00037">
    <property type="entry name" value="CLECT"/>
    <property type="match status" value="1"/>
</dbReference>
<name>A0AB39ZD30_DROSZ</name>
<dbReference type="Pfam" id="PF00059">
    <property type="entry name" value="Lectin_C"/>
    <property type="match status" value="1"/>
</dbReference>
<evidence type="ECO:0000256" key="4">
    <source>
        <dbReference type="ARBA" id="ARBA00022734"/>
    </source>
</evidence>
<gene>
    <name evidence="9" type="primary">LOC108012550</name>
</gene>
<feature type="chain" id="PRO_5046568558" evidence="6">
    <location>
        <begin position="23"/>
        <end position="261"/>
    </location>
</feature>
<evidence type="ECO:0000256" key="3">
    <source>
        <dbReference type="ARBA" id="ARBA00022729"/>
    </source>
</evidence>
<dbReference type="GeneID" id="108012550"/>
<dbReference type="InterPro" id="IPR051663">
    <property type="entry name" value="CLec_Tetranectin-domain"/>
</dbReference>
<dbReference type="PROSITE" id="PS50041">
    <property type="entry name" value="C_TYPE_LECTIN_2"/>
    <property type="match status" value="1"/>
</dbReference>
<dbReference type="PANTHER" id="PTHR22799">
    <property type="entry name" value="TETRANECTIN-RELATED"/>
    <property type="match status" value="1"/>
</dbReference>
<feature type="domain" description="C-type lectin" evidence="7">
    <location>
        <begin position="142"/>
        <end position="255"/>
    </location>
</feature>
<dbReference type="InterPro" id="IPR016186">
    <property type="entry name" value="C-type_lectin-like/link_sf"/>
</dbReference>
<evidence type="ECO:0000256" key="6">
    <source>
        <dbReference type="SAM" id="SignalP"/>
    </source>
</evidence>
<dbReference type="Gene3D" id="3.10.100.10">
    <property type="entry name" value="Mannose-Binding Protein A, subunit A"/>
    <property type="match status" value="1"/>
</dbReference>
<reference evidence="8" key="1">
    <citation type="submission" date="2025-05" db="UniProtKB">
        <authorList>
            <consortium name="RefSeq"/>
        </authorList>
    </citation>
    <scope>NUCLEOTIDE SEQUENCE [LARGE SCALE GENOMIC DNA]</scope>
</reference>
<evidence type="ECO:0000256" key="5">
    <source>
        <dbReference type="SAM" id="Coils"/>
    </source>
</evidence>
<protein>
    <submittedName>
        <fullName evidence="9">Accessory gland protein Acp29AB-like</fullName>
    </submittedName>
</protein>
<keyword evidence="5" id="KW-0175">Coiled coil</keyword>
<keyword evidence="8" id="KW-1185">Reference proteome</keyword>
<keyword evidence="4" id="KW-0430">Lectin</keyword>
<keyword evidence="2" id="KW-0964">Secreted</keyword>
<dbReference type="RefSeq" id="XP_016933490.3">
    <property type="nucleotide sequence ID" value="XM_017078001.4"/>
</dbReference>
<evidence type="ECO:0000259" key="7">
    <source>
        <dbReference type="PROSITE" id="PS50041"/>
    </source>
</evidence>
<accession>A0AB39ZD30</accession>
<feature type="coiled-coil region" evidence="5">
    <location>
        <begin position="99"/>
        <end position="133"/>
    </location>
</feature>
<evidence type="ECO:0000256" key="1">
    <source>
        <dbReference type="ARBA" id="ARBA00004613"/>
    </source>
</evidence>
<proteinExistence type="predicted"/>
<dbReference type="AlphaFoldDB" id="A0AB39ZD30"/>
<feature type="signal peptide" evidence="6">
    <location>
        <begin position="1"/>
        <end position="22"/>
    </location>
</feature>